<dbReference type="OrthoDB" id="9890280at2759"/>
<comment type="function">
    <text evidence="8">DNA-binding protein that binds to both single- and double-stranded DNA. Binds preferentially to UV-damaged DNA. May be involved in DNA-metabolic processes.</text>
</comment>
<feature type="repeat" description="WD" evidence="7">
    <location>
        <begin position="339"/>
        <end position="381"/>
    </location>
</feature>
<evidence type="ECO:0000256" key="7">
    <source>
        <dbReference type="PROSITE-ProRule" id="PRU00221"/>
    </source>
</evidence>
<evidence type="ECO:0000256" key="1">
    <source>
        <dbReference type="ARBA" id="ARBA00005434"/>
    </source>
</evidence>
<organism evidence="10 11">
    <name type="scientific">Coprinopsis marcescibilis</name>
    <name type="common">Agaric fungus</name>
    <name type="synonym">Psathyrella marcescibilis</name>
    <dbReference type="NCBI Taxonomy" id="230819"/>
    <lineage>
        <taxon>Eukaryota</taxon>
        <taxon>Fungi</taxon>
        <taxon>Dikarya</taxon>
        <taxon>Basidiomycota</taxon>
        <taxon>Agaricomycotina</taxon>
        <taxon>Agaricomycetes</taxon>
        <taxon>Agaricomycetidae</taxon>
        <taxon>Agaricales</taxon>
        <taxon>Agaricineae</taxon>
        <taxon>Psathyrellaceae</taxon>
        <taxon>Coprinopsis</taxon>
    </lineage>
</organism>
<dbReference type="SMART" id="SM00320">
    <property type="entry name" value="WD40"/>
    <property type="match status" value="5"/>
</dbReference>
<evidence type="ECO:0000256" key="6">
    <source>
        <dbReference type="ARBA" id="ARBA00023125"/>
    </source>
</evidence>
<accession>A0A5C3LB13</accession>
<dbReference type="InterPro" id="IPR019775">
    <property type="entry name" value="WD40_repeat_CS"/>
</dbReference>
<comment type="similarity">
    <text evidence="1 8">Belongs to the WD repeat DDB2/WDR76 family.</text>
</comment>
<feature type="compositionally biased region" description="Basic and acidic residues" evidence="9">
    <location>
        <begin position="90"/>
        <end position="113"/>
    </location>
</feature>
<feature type="repeat" description="WD" evidence="7">
    <location>
        <begin position="420"/>
        <end position="451"/>
    </location>
</feature>
<proteinExistence type="inferred from homology"/>
<dbReference type="GO" id="GO:0003677">
    <property type="term" value="F:DNA binding"/>
    <property type="evidence" value="ECO:0007669"/>
    <property type="project" value="UniProtKB-UniRule"/>
</dbReference>
<name>A0A5C3LB13_COPMA</name>
<evidence type="ECO:0000256" key="9">
    <source>
        <dbReference type="SAM" id="MobiDB-lite"/>
    </source>
</evidence>
<dbReference type="InterPro" id="IPR001680">
    <property type="entry name" value="WD40_rpt"/>
</dbReference>
<dbReference type="PROSITE" id="PS00678">
    <property type="entry name" value="WD_REPEATS_1"/>
    <property type="match status" value="1"/>
</dbReference>
<dbReference type="Proteomes" id="UP000307440">
    <property type="component" value="Unassembled WGS sequence"/>
</dbReference>
<dbReference type="PANTHER" id="PTHR14773:SF0">
    <property type="entry name" value="WD REPEAT-CONTAINING PROTEIN 76"/>
    <property type="match status" value="1"/>
</dbReference>
<dbReference type="InterPro" id="IPR050853">
    <property type="entry name" value="WD_repeat_DNA-damage-binding"/>
</dbReference>
<dbReference type="STRING" id="230819.A0A5C3LB13"/>
<dbReference type="SUPFAM" id="SSF50978">
    <property type="entry name" value="WD40 repeat-like"/>
    <property type="match status" value="1"/>
</dbReference>
<evidence type="ECO:0000313" key="11">
    <source>
        <dbReference type="Proteomes" id="UP000307440"/>
    </source>
</evidence>
<keyword evidence="5 8" id="KW-0227">DNA damage</keyword>
<dbReference type="GO" id="GO:0005634">
    <property type="term" value="C:nucleus"/>
    <property type="evidence" value="ECO:0007669"/>
    <property type="project" value="TreeGrafter"/>
</dbReference>
<evidence type="ECO:0000256" key="4">
    <source>
        <dbReference type="ARBA" id="ARBA00022737"/>
    </source>
</evidence>
<dbReference type="GO" id="GO:2000001">
    <property type="term" value="P:regulation of DNA damage checkpoint"/>
    <property type="evidence" value="ECO:0007669"/>
    <property type="project" value="TreeGrafter"/>
</dbReference>
<dbReference type="Pfam" id="PF00400">
    <property type="entry name" value="WD40"/>
    <property type="match status" value="2"/>
</dbReference>
<keyword evidence="11" id="KW-1185">Reference proteome</keyword>
<dbReference type="PROSITE" id="PS50082">
    <property type="entry name" value="WD_REPEATS_2"/>
    <property type="match status" value="2"/>
</dbReference>
<dbReference type="EMBL" id="ML210147">
    <property type="protein sequence ID" value="TFK29980.1"/>
    <property type="molecule type" value="Genomic_DNA"/>
</dbReference>
<evidence type="ECO:0000256" key="5">
    <source>
        <dbReference type="ARBA" id="ARBA00022763"/>
    </source>
</evidence>
<dbReference type="PROSITE" id="PS50294">
    <property type="entry name" value="WD_REPEATS_REGION"/>
    <property type="match status" value="1"/>
</dbReference>
<dbReference type="PANTHER" id="PTHR14773">
    <property type="entry name" value="WD REPEAT-CONTAINING PROTEIN 76"/>
    <property type="match status" value="1"/>
</dbReference>
<protein>
    <recommendedName>
        <fullName evidence="2 8">DNA damage-binding protein CMR1</fullName>
    </recommendedName>
</protein>
<gene>
    <name evidence="10" type="ORF">FA15DRAFT_663300</name>
</gene>
<keyword evidence="6 8" id="KW-0238">DNA-binding</keyword>
<dbReference type="InterPro" id="IPR015943">
    <property type="entry name" value="WD40/YVTN_repeat-like_dom_sf"/>
</dbReference>
<feature type="region of interest" description="Disordered" evidence="9">
    <location>
        <begin position="36"/>
        <end position="117"/>
    </location>
</feature>
<evidence type="ECO:0000256" key="3">
    <source>
        <dbReference type="ARBA" id="ARBA00022574"/>
    </source>
</evidence>
<keyword evidence="4" id="KW-0677">Repeat</keyword>
<dbReference type="GO" id="GO:0006974">
    <property type="term" value="P:DNA damage response"/>
    <property type="evidence" value="ECO:0007669"/>
    <property type="project" value="UniProtKB-KW"/>
</dbReference>
<evidence type="ECO:0000256" key="8">
    <source>
        <dbReference type="RuleBase" id="RU365004"/>
    </source>
</evidence>
<dbReference type="AlphaFoldDB" id="A0A5C3LB13"/>
<reference evidence="10 11" key="1">
    <citation type="journal article" date="2019" name="Nat. Ecol. Evol.">
        <title>Megaphylogeny resolves global patterns of mushroom evolution.</title>
        <authorList>
            <person name="Varga T."/>
            <person name="Krizsan K."/>
            <person name="Foldi C."/>
            <person name="Dima B."/>
            <person name="Sanchez-Garcia M."/>
            <person name="Sanchez-Ramirez S."/>
            <person name="Szollosi G.J."/>
            <person name="Szarkandi J.G."/>
            <person name="Papp V."/>
            <person name="Albert L."/>
            <person name="Andreopoulos W."/>
            <person name="Angelini C."/>
            <person name="Antonin V."/>
            <person name="Barry K.W."/>
            <person name="Bougher N.L."/>
            <person name="Buchanan P."/>
            <person name="Buyck B."/>
            <person name="Bense V."/>
            <person name="Catcheside P."/>
            <person name="Chovatia M."/>
            <person name="Cooper J."/>
            <person name="Damon W."/>
            <person name="Desjardin D."/>
            <person name="Finy P."/>
            <person name="Geml J."/>
            <person name="Haridas S."/>
            <person name="Hughes K."/>
            <person name="Justo A."/>
            <person name="Karasinski D."/>
            <person name="Kautmanova I."/>
            <person name="Kiss B."/>
            <person name="Kocsube S."/>
            <person name="Kotiranta H."/>
            <person name="LaButti K.M."/>
            <person name="Lechner B.E."/>
            <person name="Liimatainen K."/>
            <person name="Lipzen A."/>
            <person name="Lukacs Z."/>
            <person name="Mihaltcheva S."/>
            <person name="Morgado L.N."/>
            <person name="Niskanen T."/>
            <person name="Noordeloos M.E."/>
            <person name="Ohm R.A."/>
            <person name="Ortiz-Santana B."/>
            <person name="Ovrebo C."/>
            <person name="Racz N."/>
            <person name="Riley R."/>
            <person name="Savchenko A."/>
            <person name="Shiryaev A."/>
            <person name="Soop K."/>
            <person name="Spirin V."/>
            <person name="Szebenyi C."/>
            <person name="Tomsovsky M."/>
            <person name="Tulloss R.E."/>
            <person name="Uehling J."/>
            <person name="Grigoriev I.V."/>
            <person name="Vagvolgyi C."/>
            <person name="Papp T."/>
            <person name="Martin F.M."/>
            <person name="Miettinen O."/>
            <person name="Hibbett D.S."/>
            <person name="Nagy L.G."/>
        </authorList>
    </citation>
    <scope>NUCLEOTIDE SEQUENCE [LARGE SCALE GENOMIC DNA]</scope>
    <source>
        <strain evidence="10 11">CBS 121175</strain>
    </source>
</reference>
<evidence type="ECO:0000313" key="10">
    <source>
        <dbReference type="EMBL" id="TFK29980.1"/>
    </source>
</evidence>
<dbReference type="Gene3D" id="2.130.10.10">
    <property type="entry name" value="YVTN repeat-like/Quinoprotein amine dehydrogenase"/>
    <property type="match status" value="1"/>
</dbReference>
<sequence>MTKLSEYELEREANIARNKLLLQQLELKQAVDGLGMPKGKVVKSAAKPVQPAKKEKRKREEIDQPRRHSARLRKNVIDPNETPAKRRKREREEEAERQKVEEQRLSREEEARKASRPRHNKLDIIALVENGPEESSTLSKAMEAIPQGSTARVADYDAYVYDEKDSTEEEEAVSDLRERLNKLVVYGRAKVTKSRIYCAAYHPEVTKDLIFFGDKEGQLGIWDPRAPDEEDEEEGVMDENKECGKYWRMQLHWPANAKSSISSIKFDPIDAHNVYTSSYDSTVRALSFTTGVSREVFASDNLICCIDLAQSGHEMWLSDSEGWATHIDLRESKNNTRSFALSENKVGSISINPTNPHFLATASNSRVMRVWDVRKLDSIFLELSGESKSDSTTTDVNSGIVTEFNQSDKGRGTLRGEWRHDKSVTAAFWDARGRQIVSTSYDDNLRIWNLDPKGLKNEESFRSFRPSSGIRHNCQTGKWVTLLKAQWAQNPNVYPYFTIANMNHSVDIYSGKGQLLANLSDPRRITAVQAVTCSHPNIVERIATGNGSGRCVFWAPEDL</sequence>
<dbReference type="InterPro" id="IPR036322">
    <property type="entry name" value="WD40_repeat_dom_sf"/>
</dbReference>
<keyword evidence="3 7" id="KW-0853">WD repeat</keyword>
<evidence type="ECO:0000256" key="2">
    <source>
        <dbReference type="ARBA" id="ARBA00021132"/>
    </source>
</evidence>